<keyword evidence="1" id="KW-0812">Transmembrane</keyword>
<dbReference type="EMBL" id="AP019400">
    <property type="protein sequence ID" value="BBI34495.1"/>
    <property type="molecule type" value="Genomic_DNA"/>
</dbReference>
<sequence length="71" mass="8406">MPFKPGKILYTIAVYFVILMFSSVIIRAFLSTLLPENQLYYLLSLLFSVGASFYFTREIMRRKNKKYPSRL</sequence>
<dbReference type="AlphaFoldDB" id="A0A3T1D8X2"/>
<protein>
    <submittedName>
        <fullName evidence="2">Uncharacterized protein</fullName>
    </submittedName>
</protein>
<keyword evidence="1" id="KW-1133">Transmembrane helix</keyword>
<accession>A0A3T1D8X2</accession>
<gene>
    <name evidence="2" type="ORF">KCTCHS21_38940</name>
</gene>
<dbReference type="KEGG" id="cohn:KCTCHS21_38940"/>
<proteinExistence type="predicted"/>
<organism evidence="2 3">
    <name type="scientific">Cohnella abietis</name>
    <dbReference type="NCBI Taxonomy" id="2507935"/>
    <lineage>
        <taxon>Bacteria</taxon>
        <taxon>Bacillati</taxon>
        <taxon>Bacillota</taxon>
        <taxon>Bacilli</taxon>
        <taxon>Bacillales</taxon>
        <taxon>Paenibacillaceae</taxon>
        <taxon>Cohnella</taxon>
    </lineage>
</organism>
<dbReference type="Proteomes" id="UP000289856">
    <property type="component" value="Chromosome"/>
</dbReference>
<keyword evidence="1" id="KW-0472">Membrane</keyword>
<evidence type="ECO:0000256" key="1">
    <source>
        <dbReference type="SAM" id="Phobius"/>
    </source>
</evidence>
<feature type="transmembrane region" description="Helical" evidence="1">
    <location>
        <begin position="39"/>
        <end position="56"/>
    </location>
</feature>
<evidence type="ECO:0000313" key="3">
    <source>
        <dbReference type="Proteomes" id="UP000289856"/>
    </source>
</evidence>
<evidence type="ECO:0000313" key="2">
    <source>
        <dbReference type="EMBL" id="BBI34495.1"/>
    </source>
</evidence>
<keyword evidence="3" id="KW-1185">Reference proteome</keyword>
<reference evidence="2 3" key="1">
    <citation type="submission" date="2019-01" db="EMBL/GenBank/DDBJ databases">
        <title>Complete genome sequence of Cohnella hallensis HS21 isolated from Korean fir (Abies koreana) rhizospheric soil.</title>
        <authorList>
            <person name="Jiang L."/>
            <person name="Kang S.W."/>
            <person name="Kim S."/>
            <person name="Jung J."/>
            <person name="Kim C.Y."/>
            <person name="Kim D.H."/>
            <person name="Kim S.W."/>
            <person name="Lee J."/>
        </authorList>
    </citation>
    <scope>NUCLEOTIDE SEQUENCE [LARGE SCALE GENOMIC DNA]</scope>
    <source>
        <strain evidence="2 3">HS21</strain>
    </source>
</reference>
<name>A0A3T1D8X2_9BACL</name>
<feature type="transmembrane region" description="Helical" evidence="1">
    <location>
        <begin position="12"/>
        <end position="33"/>
    </location>
</feature>